<protein>
    <submittedName>
        <fullName evidence="1">Uncharacterized protein</fullName>
    </submittedName>
</protein>
<name>A0ABZ1I1H1_9PSEU</name>
<evidence type="ECO:0000313" key="2">
    <source>
        <dbReference type="Proteomes" id="UP001330812"/>
    </source>
</evidence>
<keyword evidence="2" id="KW-1185">Reference proteome</keyword>
<dbReference type="EMBL" id="CP142149">
    <property type="protein sequence ID" value="WSE28213.1"/>
    <property type="molecule type" value="Genomic_DNA"/>
</dbReference>
<sequence length="90" mass="10340">MRLSDLITELLEILRSGEQDLTWSSYASVDDAVNELEDLRQKISDPEAQQRLRFLCLPTGALEEIAISSGWAKEWLRLVNEEYGPDLYPQ</sequence>
<accession>A0ABZ1I1H1</accession>
<reference evidence="1 2" key="1">
    <citation type="journal article" date="2015" name="Int. J. Syst. Evol. Microbiol.">
        <title>Amycolatopsis rhabdoformis sp. nov., an actinomycete isolated from a tropical forest soil.</title>
        <authorList>
            <person name="Souza W.R."/>
            <person name="Silva R.E."/>
            <person name="Goodfellow M."/>
            <person name="Busarakam K."/>
            <person name="Figueiro F.S."/>
            <person name="Ferreira D."/>
            <person name="Rodrigues-Filho E."/>
            <person name="Moraes L.A.B."/>
            <person name="Zucchi T.D."/>
        </authorList>
    </citation>
    <scope>NUCLEOTIDE SEQUENCE [LARGE SCALE GENOMIC DNA]</scope>
    <source>
        <strain evidence="1 2">NCIMB 14900</strain>
    </source>
</reference>
<evidence type="ECO:0000313" key="1">
    <source>
        <dbReference type="EMBL" id="WSE28213.1"/>
    </source>
</evidence>
<proteinExistence type="predicted"/>
<dbReference type="Proteomes" id="UP001330812">
    <property type="component" value="Chromosome"/>
</dbReference>
<organism evidence="1 2">
    <name type="scientific">Amycolatopsis rhabdoformis</name>
    <dbReference type="NCBI Taxonomy" id="1448059"/>
    <lineage>
        <taxon>Bacteria</taxon>
        <taxon>Bacillati</taxon>
        <taxon>Actinomycetota</taxon>
        <taxon>Actinomycetes</taxon>
        <taxon>Pseudonocardiales</taxon>
        <taxon>Pseudonocardiaceae</taxon>
        <taxon>Amycolatopsis</taxon>
    </lineage>
</organism>
<gene>
    <name evidence="1" type="ORF">VSH64_36045</name>
</gene>
<dbReference type="RefSeq" id="WP_326567217.1">
    <property type="nucleotide sequence ID" value="NZ_CP142149.1"/>
</dbReference>